<sequence>MKRLFTVLIALFLIYIIYYDFTVGTLPSAATLKHSTPVKQEKKKYFELQIKQGDTVLSIMEMKYKSSLPVSIEKIVEDFEQLNPNQKVEAIKVGKTYKFPIYPTDDKSPPNDFEKQQ</sequence>
<accession>A0ABU6NUY0</accession>
<organism evidence="1 2">
    <name type="scientific">Metabacillus fastidiosus</name>
    <dbReference type="NCBI Taxonomy" id="1458"/>
    <lineage>
        <taxon>Bacteria</taxon>
        <taxon>Bacillati</taxon>
        <taxon>Bacillota</taxon>
        <taxon>Bacilli</taxon>
        <taxon>Bacillales</taxon>
        <taxon>Bacillaceae</taxon>
        <taxon>Metabacillus</taxon>
    </lineage>
</organism>
<keyword evidence="2" id="KW-1185">Reference proteome</keyword>
<evidence type="ECO:0000313" key="2">
    <source>
        <dbReference type="Proteomes" id="UP001342826"/>
    </source>
</evidence>
<reference evidence="1 2" key="1">
    <citation type="submission" date="2023-03" db="EMBL/GenBank/DDBJ databases">
        <title>Bacillus Genome Sequencing.</title>
        <authorList>
            <person name="Dunlap C."/>
        </authorList>
    </citation>
    <scope>NUCLEOTIDE SEQUENCE [LARGE SCALE GENOMIC DNA]</scope>
    <source>
        <strain evidence="1 2">NRS-1717</strain>
    </source>
</reference>
<gene>
    <name evidence="1" type="ORF">P9271_06330</name>
</gene>
<evidence type="ECO:0008006" key="3">
    <source>
        <dbReference type="Google" id="ProtNLM"/>
    </source>
</evidence>
<evidence type="ECO:0000313" key="1">
    <source>
        <dbReference type="EMBL" id="MED4400947.1"/>
    </source>
</evidence>
<dbReference type="EMBL" id="JARTFS010000005">
    <property type="protein sequence ID" value="MED4400947.1"/>
    <property type="molecule type" value="Genomic_DNA"/>
</dbReference>
<protein>
    <recommendedName>
        <fullName evidence="3">LysM domain-containing protein</fullName>
    </recommendedName>
</protein>
<dbReference type="RefSeq" id="WP_328015009.1">
    <property type="nucleotide sequence ID" value="NZ_JARTFS010000005.1"/>
</dbReference>
<dbReference type="Proteomes" id="UP001342826">
    <property type="component" value="Unassembled WGS sequence"/>
</dbReference>
<comment type="caution">
    <text evidence="1">The sequence shown here is derived from an EMBL/GenBank/DDBJ whole genome shotgun (WGS) entry which is preliminary data.</text>
</comment>
<name>A0ABU6NUY0_9BACI</name>
<proteinExistence type="predicted"/>